<dbReference type="AlphaFoldDB" id="A0A0D7AIY9"/>
<dbReference type="InterPro" id="IPR012677">
    <property type="entry name" value="Nucleotide-bd_a/b_plait_sf"/>
</dbReference>
<dbReference type="InterPro" id="IPR000504">
    <property type="entry name" value="RRM_dom"/>
</dbReference>
<feature type="domain" description="RRM" evidence="4">
    <location>
        <begin position="103"/>
        <end position="173"/>
    </location>
</feature>
<proteinExistence type="predicted"/>
<dbReference type="PROSITE" id="PS50102">
    <property type="entry name" value="RRM"/>
    <property type="match status" value="1"/>
</dbReference>
<gene>
    <name evidence="5" type="ORF">FISHEDRAFT_39545</name>
</gene>
<keyword evidence="1 2" id="KW-0694">RNA-binding</keyword>
<dbReference type="Gene3D" id="3.30.70.330">
    <property type="match status" value="1"/>
</dbReference>
<dbReference type="EMBL" id="KN881676">
    <property type="protein sequence ID" value="KIY50290.1"/>
    <property type="molecule type" value="Genomic_DNA"/>
</dbReference>
<evidence type="ECO:0000256" key="1">
    <source>
        <dbReference type="ARBA" id="ARBA00022884"/>
    </source>
</evidence>
<accession>A0A0D7AIY9</accession>
<dbReference type="CDD" id="cd00590">
    <property type="entry name" value="RRM_SF"/>
    <property type="match status" value="1"/>
</dbReference>
<name>A0A0D7AIY9_9AGAR</name>
<dbReference type="PANTHER" id="PTHR19965">
    <property type="entry name" value="RNA AND EXPORT FACTOR BINDING PROTEIN"/>
    <property type="match status" value="1"/>
</dbReference>
<dbReference type="PANTHER" id="PTHR19965:SF35">
    <property type="entry name" value="RNA ANNEALING PROTEIN YRA1"/>
    <property type="match status" value="1"/>
</dbReference>
<dbReference type="GO" id="GO:0003729">
    <property type="term" value="F:mRNA binding"/>
    <property type="evidence" value="ECO:0007669"/>
    <property type="project" value="TreeGrafter"/>
</dbReference>
<evidence type="ECO:0000256" key="2">
    <source>
        <dbReference type="PROSITE-ProRule" id="PRU00176"/>
    </source>
</evidence>
<dbReference type="GO" id="GO:0005634">
    <property type="term" value="C:nucleus"/>
    <property type="evidence" value="ECO:0007669"/>
    <property type="project" value="TreeGrafter"/>
</dbReference>
<dbReference type="InterPro" id="IPR035979">
    <property type="entry name" value="RBD_domain_sf"/>
</dbReference>
<dbReference type="InterPro" id="IPR051229">
    <property type="entry name" value="ALYREF_mRNA_export"/>
</dbReference>
<feature type="region of interest" description="Disordered" evidence="3">
    <location>
        <begin position="1"/>
        <end position="49"/>
    </location>
</feature>
<sequence>MTSLLERMNISPSTSSIGPTRTKSHNRSAPYKRSEHTPKGDVNGTWDHDLFDRHNSLSARLGQEPAAPKPSFTNIAQKALREASMSQTQPLSIKGASQQIAANIVEISGLVAGTTASDVREIFKRSGEITKCEVASRRGEPLRIRVMFKQSSSAQNAVKTFHGQPADGETLNVVLVGITSQGQKLAGRLSGKDGLAIVKQEGSVDTLFESEESNGKMRSDALLQSGRAHVLTMPPGANPADYGQGRPNPRRGGAGRGRGGRRGGKRGGGNNGVALMDVD</sequence>
<feature type="compositionally biased region" description="Polar residues" evidence="3">
    <location>
        <begin position="10"/>
        <end position="21"/>
    </location>
</feature>
<keyword evidence="6" id="KW-1185">Reference proteome</keyword>
<organism evidence="5 6">
    <name type="scientific">Fistulina hepatica ATCC 64428</name>
    <dbReference type="NCBI Taxonomy" id="1128425"/>
    <lineage>
        <taxon>Eukaryota</taxon>
        <taxon>Fungi</taxon>
        <taxon>Dikarya</taxon>
        <taxon>Basidiomycota</taxon>
        <taxon>Agaricomycotina</taxon>
        <taxon>Agaricomycetes</taxon>
        <taxon>Agaricomycetidae</taxon>
        <taxon>Agaricales</taxon>
        <taxon>Fistulinaceae</taxon>
        <taxon>Fistulina</taxon>
    </lineage>
</organism>
<dbReference type="Proteomes" id="UP000054144">
    <property type="component" value="Unassembled WGS sequence"/>
</dbReference>
<protein>
    <recommendedName>
        <fullName evidence="4">RRM domain-containing protein</fullName>
    </recommendedName>
</protein>
<dbReference type="SUPFAM" id="SSF54928">
    <property type="entry name" value="RNA-binding domain, RBD"/>
    <property type="match status" value="1"/>
</dbReference>
<evidence type="ECO:0000313" key="6">
    <source>
        <dbReference type="Proteomes" id="UP000054144"/>
    </source>
</evidence>
<evidence type="ECO:0000313" key="5">
    <source>
        <dbReference type="EMBL" id="KIY50290.1"/>
    </source>
</evidence>
<dbReference type="OrthoDB" id="6159137at2759"/>
<reference evidence="5 6" key="1">
    <citation type="journal article" date="2015" name="Fungal Genet. Biol.">
        <title>Evolution of novel wood decay mechanisms in Agaricales revealed by the genome sequences of Fistulina hepatica and Cylindrobasidium torrendii.</title>
        <authorList>
            <person name="Floudas D."/>
            <person name="Held B.W."/>
            <person name="Riley R."/>
            <person name="Nagy L.G."/>
            <person name="Koehler G."/>
            <person name="Ransdell A.S."/>
            <person name="Younus H."/>
            <person name="Chow J."/>
            <person name="Chiniquy J."/>
            <person name="Lipzen A."/>
            <person name="Tritt A."/>
            <person name="Sun H."/>
            <person name="Haridas S."/>
            <person name="LaButti K."/>
            <person name="Ohm R.A."/>
            <person name="Kues U."/>
            <person name="Blanchette R.A."/>
            <person name="Grigoriev I.V."/>
            <person name="Minto R.E."/>
            <person name="Hibbett D.S."/>
        </authorList>
    </citation>
    <scope>NUCLEOTIDE SEQUENCE [LARGE SCALE GENOMIC DNA]</scope>
    <source>
        <strain evidence="5 6">ATCC 64428</strain>
    </source>
</reference>
<evidence type="ECO:0000256" key="3">
    <source>
        <dbReference type="SAM" id="MobiDB-lite"/>
    </source>
</evidence>
<feature type="region of interest" description="Disordered" evidence="3">
    <location>
        <begin position="233"/>
        <end position="279"/>
    </location>
</feature>
<dbReference type="GO" id="GO:0006406">
    <property type="term" value="P:mRNA export from nucleus"/>
    <property type="evidence" value="ECO:0007669"/>
    <property type="project" value="TreeGrafter"/>
</dbReference>
<evidence type="ECO:0000259" key="4">
    <source>
        <dbReference type="PROSITE" id="PS50102"/>
    </source>
</evidence>